<dbReference type="InterPro" id="IPR013762">
    <property type="entry name" value="Integrase-like_cat_sf"/>
</dbReference>
<keyword evidence="7 9" id="KW-0233">DNA recombination</keyword>
<evidence type="ECO:0000256" key="2">
    <source>
        <dbReference type="ARBA" id="ARBA00022490"/>
    </source>
</evidence>
<keyword evidence="2 9" id="KW-0963">Cytoplasm</keyword>
<feature type="active site" evidence="9">
    <location>
        <position position="238"/>
    </location>
</feature>
<evidence type="ECO:0000256" key="6">
    <source>
        <dbReference type="ARBA" id="ARBA00023125"/>
    </source>
</evidence>
<comment type="subunit">
    <text evidence="9">Forms a cyclic heterotetrameric complex composed of two molecules of XerC and two molecules of XerD.</text>
</comment>
<feature type="active site" evidence="9">
    <location>
        <position position="144"/>
    </location>
</feature>
<evidence type="ECO:0000256" key="1">
    <source>
        <dbReference type="ARBA" id="ARBA00004496"/>
    </source>
</evidence>
<keyword evidence="3 9" id="KW-0132">Cell division</keyword>
<dbReference type="PANTHER" id="PTHR30349:SF77">
    <property type="entry name" value="TYROSINE RECOMBINASE XERC"/>
    <property type="match status" value="1"/>
</dbReference>
<dbReference type="PROSITE" id="PS51898">
    <property type="entry name" value="TYR_RECOMBINASE"/>
    <property type="match status" value="1"/>
</dbReference>
<dbReference type="HOGENOM" id="CLU_027562_9_0_10"/>
<dbReference type="HAMAP" id="MF_01808">
    <property type="entry name" value="Recomb_XerC_XerD"/>
    <property type="match status" value="1"/>
</dbReference>
<feature type="active site" evidence="9">
    <location>
        <position position="168"/>
    </location>
</feature>
<dbReference type="Gene3D" id="1.10.443.10">
    <property type="entry name" value="Intergrase catalytic core"/>
    <property type="match status" value="1"/>
</dbReference>
<comment type="function">
    <text evidence="9">Site-specific tyrosine recombinase, which acts by catalyzing the cutting and rejoining of the recombining DNA molecules. The XerC-XerD complex is essential to convert dimers of the bacterial chromosome into monomers to permit their segregation at cell division. It also contributes to the segregational stability of plasmids.</text>
</comment>
<gene>
    <name evidence="9" type="primary">xerC</name>
    <name evidence="12" type="ORF">PKOR_08140</name>
</gene>
<evidence type="ECO:0000313" key="13">
    <source>
        <dbReference type="Proteomes" id="UP000033109"/>
    </source>
</evidence>
<keyword evidence="6 9" id="KW-0238">DNA-binding</keyword>
<evidence type="ECO:0000256" key="4">
    <source>
        <dbReference type="ARBA" id="ARBA00022829"/>
    </source>
</evidence>
<comment type="subcellular location">
    <subcellularLocation>
        <location evidence="1 9">Cytoplasm</location>
    </subcellularLocation>
</comment>
<dbReference type="InterPro" id="IPR023009">
    <property type="entry name" value="Tyrosine_recombinase_XerC/XerD"/>
</dbReference>
<feature type="domain" description="Core-binding (CB)" evidence="11">
    <location>
        <begin position="1"/>
        <end position="82"/>
    </location>
</feature>
<evidence type="ECO:0000256" key="7">
    <source>
        <dbReference type="ARBA" id="ARBA00023172"/>
    </source>
</evidence>
<feature type="active site" description="O-(3'-phospho-DNA)-tyrosine intermediate" evidence="9">
    <location>
        <position position="273"/>
    </location>
</feature>
<dbReference type="GO" id="GO:0009037">
    <property type="term" value="F:tyrosine-based site-specific recombinase activity"/>
    <property type="evidence" value="ECO:0007669"/>
    <property type="project" value="UniProtKB-UniRule"/>
</dbReference>
<accession>A0A0E3ZDA7</accession>
<dbReference type="KEGG" id="pko:PKOR_08140"/>
<dbReference type="RefSeq" id="WP_046310117.1">
    <property type="nucleotide sequence ID" value="NZ_CBCSCY010000004.1"/>
</dbReference>
<dbReference type="GO" id="GO:0003677">
    <property type="term" value="F:DNA binding"/>
    <property type="evidence" value="ECO:0007669"/>
    <property type="project" value="UniProtKB-UniRule"/>
</dbReference>
<keyword evidence="13" id="KW-1185">Reference proteome</keyword>
<dbReference type="InterPro" id="IPR011010">
    <property type="entry name" value="DNA_brk_join_enz"/>
</dbReference>
<proteinExistence type="inferred from homology"/>
<dbReference type="EMBL" id="CP009621">
    <property type="protein sequence ID" value="AKD03093.1"/>
    <property type="molecule type" value="Genomic_DNA"/>
</dbReference>
<keyword evidence="8 9" id="KW-0131">Cell cycle</keyword>
<sequence length="292" mass="33723">MELFFKYLQYEKRYSPHTLTSYHTDLGQFADYLQQVYQITDAAEADHTIIRSWILTLVQQNIKPRSINRKIACLRSYYKFLMAQERIKVNPMLRIKAPKATKKLPAFVQEEPFNNLLDSFTFEDTFEGQRDRLILEFLYGTGIRLAELINIEPSDIELRAKTVRVLGKGNKERIVPLNDSLLLALDAYQNEKIRLFGDNNSVKLLVTNKARPLYPKFVYRVVKKYISLITTSEHSSPHVLRHSFATHLLNKGADLNAIKDLLGHASLAATQVYTHNSIEQLKSIFEKAHPKA</sequence>
<evidence type="ECO:0000256" key="3">
    <source>
        <dbReference type="ARBA" id="ARBA00022618"/>
    </source>
</evidence>
<keyword evidence="4 9" id="KW-0159">Chromosome partition</keyword>
<dbReference type="InterPro" id="IPR050090">
    <property type="entry name" value="Tyrosine_recombinase_XerCD"/>
</dbReference>
<protein>
    <recommendedName>
        <fullName evidence="9">Tyrosine recombinase XerC</fullName>
    </recommendedName>
</protein>
<evidence type="ECO:0000259" key="11">
    <source>
        <dbReference type="PROSITE" id="PS51900"/>
    </source>
</evidence>
<name>A0A0E3ZDA7_9BACT</name>
<dbReference type="GO" id="GO:0051301">
    <property type="term" value="P:cell division"/>
    <property type="evidence" value="ECO:0007669"/>
    <property type="project" value="UniProtKB-KW"/>
</dbReference>
<dbReference type="STRING" id="400092.PKOR_08140"/>
<evidence type="ECO:0000313" key="12">
    <source>
        <dbReference type="EMBL" id="AKD03093.1"/>
    </source>
</evidence>
<keyword evidence="5 9" id="KW-0229">DNA integration</keyword>
<reference evidence="12 13" key="1">
    <citation type="journal article" date="2015" name="Sci. Rep.">
        <title>Unraveling adaptation of Pontibacter korlensis to radiation and infertility in desert through complete genome and comparative transcriptomic analysis.</title>
        <authorList>
            <person name="Dai J."/>
            <person name="Dai W."/>
            <person name="Qiu C."/>
            <person name="Yang Z."/>
            <person name="Zhang Y."/>
            <person name="Zhou M."/>
            <person name="Zhang L."/>
            <person name="Fang C."/>
            <person name="Gao Q."/>
            <person name="Yang Q."/>
            <person name="Li X."/>
            <person name="Wang Z."/>
            <person name="Wang Z."/>
            <person name="Jia Z."/>
            <person name="Chen X."/>
        </authorList>
    </citation>
    <scope>NUCLEOTIDE SEQUENCE [LARGE SCALE GENOMIC DNA]</scope>
    <source>
        <strain evidence="12 13">X14-1T</strain>
    </source>
</reference>
<dbReference type="GO" id="GO:0005737">
    <property type="term" value="C:cytoplasm"/>
    <property type="evidence" value="ECO:0007669"/>
    <property type="project" value="UniProtKB-SubCell"/>
</dbReference>
<feature type="active site" evidence="9">
    <location>
        <position position="264"/>
    </location>
</feature>
<dbReference type="Gene3D" id="1.10.150.130">
    <property type="match status" value="1"/>
</dbReference>
<dbReference type="Proteomes" id="UP000033109">
    <property type="component" value="Chromosome"/>
</dbReference>
<dbReference type="SUPFAM" id="SSF56349">
    <property type="entry name" value="DNA breaking-rejoining enzymes"/>
    <property type="match status" value="1"/>
</dbReference>
<dbReference type="OrthoDB" id="9801717at2"/>
<dbReference type="PATRIC" id="fig|400092.3.peg.1795"/>
<dbReference type="InterPro" id="IPR010998">
    <property type="entry name" value="Integrase_recombinase_N"/>
</dbReference>
<evidence type="ECO:0000256" key="9">
    <source>
        <dbReference type="HAMAP-Rule" id="MF_01808"/>
    </source>
</evidence>
<feature type="active site" evidence="9">
    <location>
        <position position="241"/>
    </location>
</feature>
<evidence type="ECO:0000256" key="8">
    <source>
        <dbReference type="ARBA" id="ARBA00023306"/>
    </source>
</evidence>
<evidence type="ECO:0000259" key="10">
    <source>
        <dbReference type="PROSITE" id="PS51898"/>
    </source>
</evidence>
<evidence type="ECO:0000256" key="5">
    <source>
        <dbReference type="ARBA" id="ARBA00022908"/>
    </source>
</evidence>
<organism evidence="12 13">
    <name type="scientific">Pontibacter korlensis</name>
    <dbReference type="NCBI Taxonomy" id="400092"/>
    <lineage>
        <taxon>Bacteria</taxon>
        <taxon>Pseudomonadati</taxon>
        <taxon>Bacteroidota</taxon>
        <taxon>Cytophagia</taxon>
        <taxon>Cytophagales</taxon>
        <taxon>Hymenobacteraceae</taxon>
        <taxon>Pontibacter</taxon>
    </lineage>
</organism>
<dbReference type="GO" id="GO:0006313">
    <property type="term" value="P:DNA transposition"/>
    <property type="evidence" value="ECO:0007669"/>
    <property type="project" value="UniProtKB-UniRule"/>
</dbReference>
<dbReference type="GO" id="GO:0007059">
    <property type="term" value="P:chromosome segregation"/>
    <property type="evidence" value="ECO:0007669"/>
    <property type="project" value="UniProtKB-UniRule"/>
</dbReference>
<dbReference type="InterPro" id="IPR002104">
    <property type="entry name" value="Integrase_catalytic"/>
</dbReference>
<dbReference type="PROSITE" id="PS51900">
    <property type="entry name" value="CB"/>
    <property type="match status" value="1"/>
</dbReference>
<dbReference type="AlphaFoldDB" id="A0A0E3ZDA7"/>
<dbReference type="PANTHER" id="PTHR30349">
    <property type="entry name" value="PHAGE INTEGRASE-RELATED"/>
    <property type="match status" value="1"/>
</dbReference>
<dbReference type="InterPro" id="IPR044068">
    <property type="entry name" value="CB"/>
</dbReference>
<feature type="domain" description="Tyr recombinase" evidence="10">
    <location>
        <begin position="103"/>
        <end position="286"/>
    </location>
</feature>
<dbReference type="Pfam" id="PF00589">
    <property type="entry name" value="Phage_integrase"/>
    <property type="match status" value="1"/>
</dbReference>
<dbReference type="InterPro" id="IPR004107">
    <property type="entry name" value="Integrase_SAM-like_N"/>
</dbReference>
<dbReference type="Pfam" id="PF02899">
    <property type="entry name" value="Phage_int_SAM_1"/>
    <property type="match status" value="1"/>
</dbReference>
<comment type="similarity">
    <text evidence="9">Belongs to the 'phage' integrase family. XerC subfamily.</text>
</comment>